<protein>
    <submittedName>
        <fullName evidence="2">Uncharacterized protein</fullName>
    </submittedName>
</protein>
<keyword evidence="3" id="KW-1185">Reference proteome</keyword>
<feature type="compositionally biased region" description="Polar residues" evidence="1">
    <location>
        <begin position="386"/>
        <end position="404"/>
    </location>
</feature>
<feature type="compositionally biased region" description="Low complexity" evidence="1">
    <location>
        <begin position="313"/>
        <end position="323"/>
    </location>
</feature>
<feature type="compositionally biased region" description="Polar residues" evidence="1">
    <location>
        <begin position="367"/>
        <end position="376"/>
    </location>
</feature>
<feature type="region of interest" description="Disordered" evidence="1">
    <location>
        <begin position="75"/>
        <end position="94"/>
    </location>
</feature>
<feature type="compositionally biased region" description="Pro residues" evidence="1">
    <location>
        <begin position="324"/>
        <end position="334"/>
    </location>
</feature>
<proteinExistence type="predicted"/>
<reference evidence="2 3" key="1">
    <citation type="journal article" date="2024" name="Science">
        <title>Giant polyketide synthase enzymes in the biosynthesis of giant marine polyether toxins.</title>
        <authorList>
            <person name="Fallon T.R."/>
            <person name="Shende V.V."/>
            <person name="Wierzbicki I.H."/>
            <person name="Pendleton A.L."/>
            <person name="Watervoot N.F."/>
            <person name="Auber R.P."/>
            <person name="Gonzalez D.J."/>
            <person name="Wisecaver J.H."/>
            <person name="Moore B.S."/>
        </authorList>
    </citation>
    <scope>NUCLEOTIDE SEQUENCE [LARGE SCALE GENOMIC DNA]</scope>
    <source>
        <strain evidence="2 3">12B1</strain>
    </source>
</reference>
<organism evidence="2 3">
    <name type="scientific">Prymnesium parvum</name>
    <name type="common">Toxic golden alga</name>
    <dbReference type="NCBI Taxonomy" id="97485"/>
    <lineage>
        <taxon>Eukaryota</taxon>
        <taxon>Haptista</taxon>
        <taxon>Haptophyta</taxon>
        <taxon>Prymnesiophyceae</taxon>
        <taxon>Prymnesiales</taxon>
        <taxon>Prymnesiaceae</taxon>
        <taxon>Prymnesium</taxon>
    </lineage>
</organism>
<dbReference type="EMBL" id="JBGBPQ010000003">
    <property type="protein sequence ID" value="KAL1527471.1"/>
    <property type="molecule type" value="Genomic_DNA"/>
</dbReference>
<sequence>MPDAAAEPAEANGGASAQRVEQLEALLRGGERLRVMKKATSLSSVVPVWQPRLLWLSAEEETLCYSHLVVRSGSHAAEEEEGRPNSSSRPARRVELSSVRSVRQLKKSATLVLECVERRYTLRMASAALCAEMVAILSEFVQRKASARLGGACALTSGASLLPSPADVSSADVAAAPAAASSLDGVAGHHITSVAGGGRRLEKKSAPFWETQAQRKKTAAAADEILAAACEASATAEPSAGEREALAAAACEASATAEPSAGEREVSMADEFCASPFEASATAEPVVSERRRPDGGERCSSPCESTAATDLISPPSTARVATPPSTPVTAPPTAPIATPLSAAITTPPATPFSARLANHASAPFATPLSTASSTPVLGSHGEGRMTANSSAKATPVSRSRSNLSVWPPIPPAESITRYSSEDRQLADGAATRESGSRRTGSFQSDTSETPRVSVRMMAAALDSNSKGGSNDGLVWQSPNKHSPGVPSCGVPPLPRRTPSACRAGLFAPAALSVPSTPSASLQAESSCFCSSSPAAQPSGFGGESGRAASGWNRIEQVPSPRQVVAFPRGESMTEEFSPSCNTTTMEEIRALRAARVVSSASFIDV</sequence>
<dbReference type="Proteomes" id="UP001515480">
    <property type="component" value="Unassembled WGS sequence"/>
</dbReference>
<feature type="compositionally biased region" description="Basic and acidic residues" evidence="1">
    <location>
        <begin position="287"/>
        <end position="297"/>
    </location>
</feature>
<accession>A0AB34K307</accession>
<feature type="region of interest" description="Disordered" evidence="1">
    <location>
        <begin position="280"/>
        <end position="334"/>
    </location>
</feature>
<evidence type="ECO:0000313" key="2">
    <source>
        <dbReference type="EMBL" id="KAL1527471.1"/>
    </source>
</evidence>
<evidence type="ECO:0000256" key="1">
    <source>
        <dbReference type="SAM" id="MobiDB-lite"/>
    </source>
</evidence>
<gene>
    <name evidence="2" type="ORF">AB1Y20_016136</name>
</gene>
<dbReference type="AlphaFoldDB" id="A0AB34K307"/>
<name>A0AB34K307_PRYPA</name>
<feature type="region of interest" description="Disordered" evidence="1">
    <location>
        <begin position="365"/>
        <end position="450"/>
    </location>
</feature>
<feature type="compositionally biased region" description="Polar residues" evidence="1">
    <location>
        <begin position="437"/>
        <end position="450"/>
    </location>
</feature>
<evidence type="ECO:0000313" key="3">
    <source>
        <dbReference type="Proteomes" id="UP001515480"/>
    </source>
</evidence>
<comment type="caution">
    <text evidence="2">The sequence shown here is derived from an EMBL/GenBank/DDBJ whole genome shotgun (WGS) entry which is preliminary data.</text>
</comment>